<name>A0A816BFM7_ADIRI</name>
<dbReference type="InterPro" id="IPR002347">
    <property type="entry name" value="SDR_fam"/>
</dbReference>
<dbReference type="PANTHER" id="PTHR43544">
    <property type="entry name" value="SHORT-CHAIN DEHYDROGENASE/REDUCTASE"/>
    <property type="match status" value="1"/>
</dbReference>
<dbReference type="Pfam" id="PF00106">
    <property type="entry name" value="adh_short"/>
    <property type="match status" value="1"/>
</dbReference>
<comment type="caution">
    <text evidence="1">The sequence shown here is derived from an EMBL/GenBank/DDBJ whole genome shotgun (WGS) entry which is preliminary data.</text>
</comment>
<evidence type="ECO:0008006" key="3">
    <source>
        <dbReference type="Google" id="ProtNLM"/>
    </source>
</evidence>
<reference evidence="1" key="1">
    <citation type="submission" date="2021-02" db="EMBL/GenBank/DDBJ databases">
        <authorList>
            <person name="Nowell W R."/>
        </authorList>
    </citation>
    <scope>NUCLEOTIDE SEQUENCE</scope>
</reference>
<gene>
    <name evidence="1" type="ORF">XAT740_LOCUS48609</name>
</gene>
<organism evidence="1 2">
    <name type="scientific">Adineta ricciae</name>
    <name type="common">Rotifer</name>
    <dbReference type="NCBI Taxonomy" id="249248"/>
    <lineage>
        <taxon>Eukaryota</taxon>
        <taxon>Metazoa</taxon>
        <taxon>Spiralia</taxon>
        <taxon>Gnathifera</taxon>
        <taxon>Rotifera</taxon>
        <taxon>Eurotatoria</taxon>
        <taxon>Bdelloidea</taxon>
        <taxon>Adinetida</taxon>
        <taxon>Adinetidae</taxon>
        <taxon>Adineta</taxon>
    </lineage>
</organism>
<dbReference type="Gene3D" id="3.40.50.720">
    <property type="entry name" value="NAD(P)-binding Rossmann-like Domain"/>
    <property type="match status" value="1"/>
</dbReference>
<dbReference type="GO" id="GO:0005737">
    <property type="term" value="C:cytoplasm"/>
    <property type="evidence" value="ECO:0007669"/>
    <property type="project" value="TreeGrafter"/>
</dbReference>
<dbReference type="EMBL" id="CAJNOR010007007">
    <property type="protein sequence ID" value="CAF1608602.1"/>
    <property type="molecule type" value="Genomic_DNA"/>
</dbReference>
<dbReference type="CDD" id="cd05325">
    <property type="entry name" value="carb_red_sniffer_like_SDR_c"/>
    <property type="match status" value="1"/>
</dbReference>
<accession>A0A816BFM7</accession>
<proteinExistence type="predicted"/>
<dbReference type="InterPro" id="IPR036291">
    <property type="entry name" value="NAD(P)-bd_dom_sf"/>
</dbReference>
<dbReference type="Proteomes" id="UP000663828">
    <property type="component" value="Unassembled WGS sequence"/>
</dbReference>
<dbReference type="AlphaFoldDB" id="A0A816BFM7"/>
<dbReference type="PANTHER" id="PTHR43544:SF12">
    <property type="entry name" value="NAD(P)-BINDING ROSSMANN-FOLD SUPERFAMILY PROTEIN"/>
    <property type="match status" value="1"/>
</dbReference>
<evidence type="ECO:0000313" key="2">
    <source>
        <dbReference type="Proteomes" id="UP000663828"/>
    </source>
</evidence>
<evidence type="ECO:0000313" key="1">
    <source>
        <dbReference type="EMBL" id="CAF1608602.1"/>
    </source>
</evidence>
<sequence length="286" mass="32215">MPKATVLIQGASSGIGLEFVRQLLQRSKPTHVIATCQKMADDRLSRLQRDYLQHSKHRLDVLELDVRHQDQFDTFGQQVEDCLNDLKRERGLDMLINCAHICNRHPSNRVETSLNDVLSIDLNDVYQVNVVGPILMTKILLNALKRGRPSFGSSTSNAPYSSLIVNISAELASISNNRVGGWYAYRLSKCALNMATKNLALEFGRQPVDENSICGLKKDEDPLLFVAMSPGVVNTQMIHEYKKLFPKDAHFLTKAESVKRMLQAIDKLSLKDNGKFLDFNGKEIPY</sequence>
<dbReference type="PRINTS" id="PR00081">
    <property type="entry name" value="GDHRDH"/>
</dbReference>
<dbReference type="SUPFAM" id="SSF51735">
    <property type="entry name" value="NAD(P)-binding Rossmann-fold domains"/>
    <property type="match status" value="1"/>
</dbReference>
<keyword evidence="2" id="KW-1185">Reference proteome</keyword>
<dbReference type="InterPro" id="IPR051468">
    <property type="entry name" value="Fungal_SecMetab_SDRs"/>
</dbReference>
<protein>
    <recommendedName>
        <fullName evidence="3">Sepiapterin reductase</fullName>
    </recommendedName>
</protein>
<dbReference type="GO" id="GO:0016491">
    <property type="term" value="F:oxidoreductase activity"/>
    <property type="evidence" value="ECO:0007669"/>
    <property type="project" value="TreeGrafter"/>
</dbReference>